<reference evidence="2 3" key="1">
    <citation type="journal article" date="2016" name="Nat. Commun.">
        <title>Thousands of microbial genomes shed light on interconnected biogeochemical processes in an aquifer system.</title>
        <authorList>
            <person name="Anantharaman K."/>
            <person name="Brown C.T."/>
            <person name="Hug L.A."/>
            <person name="Sharon I."/>
            <person name="Castelle C.J."/>
            <person name="Probst A.J."/>
            <person name="Thomas B.C."/>
            <person name="Singh A."/>
            <person name="Wilkins M.J."/>
            <person name="Karaoz U."/>
            <person name="Brodie E.L."/>
            <person name="Williams K.H."/>
            <person name="Hubbard S.S."/>
            <person name="Banfield J.F."/>
        </authorList>
    </citation>
    <scope>NUCLEOTIDE SEQUENCE [LARGE SCALE GENOMIC DNA]</scope>
</reference>
<sequence>MGLFIISTVLLGVMIAEKLIFLQIEPLILKHLSTVTPFLVLIMLFVVGILSFAFKKKIQKRPSETTKLSRIGILALVITLFIVSVSFYLNYQKTSLGWDAVALYDARAKYLKEGIKFSEMNSLSKYDTQNGYYYSLYPPFTSIAHFLWSGLFRALPIGLFYWLIYLLFGLVVFLATKEDLGVNLSTVLVFATLSNNTIFESSLVEYTNLPYSLYILLGVFLLMSYLKTKETWKLLFGVGLVISSQWIRFLEPLWISAAVAYAIACYSDKKLRRGLIFSGGFLLFGLIEFLSWSYFVNQMAKSPQIIAIDFLKVSEPIIGTFTGTMLKIFIFFVKSWGIILLVYIGSLLVDLKKSMRIPQILFLKVFITGCIFIYFAGLYFVSFQSDWWDELGNSLVRSSTFLIPISGYLLLSYLFKDRYSRHETNKTK</sequence>
<feature type="transmembrane region" description="Helical" evidence="1">
    <location>
        <begin position="32"/>
        <end position="53"/>
    </location>
</feature>
<protein>
    <recommendedName>
        <fullName evidence="4">Glycosyltransferase RgtA/B/C/D-like domain-containing protein</fullName>
    </recommendedName>
</protein>
<feature type="transmembrane region" description="Helical" evidence="1">
    <location>
        <begin position="159"/>
        <end position="176"/>
    </location>
</feature>
<keyword evidence="1" id="KW-1133">Transmembrane helix</keyword>
<evidence type="ECO:0000313" key="2">
    <source>
        <dbReference type="EMBL" id="OGM09386.1"/>
    </source>
</evidence>
<proteinExistence type="predicted"/>
<feature type="transmembrane region" description="Helical" evidence="1">
    <location>
        <begin position="395"/>
        <end position="415"/>
    </location>
</feature>
<feature type="transmembrane region" description="Helical" evidence="1">
    <location>
        <begin position="328"/>
        <end position="349"/>
    </location>
</feature>
<keyword evidence="1" id="KW-0812">Transmembrane</keyword>
<name>A0A1F7X2T1_9BACT</name>
<dbReference type="AlphaFoldDB" id="A0A1F7X2T1"/>
<gene>
    <name evidence="2" type="ORF">A2Y68_00235</name>
</gene>
<feature type="transmembrane region" description="Helical" evidence="1">
    <location>
        <begin position="361"/>
        <end position="383"/>
    </location>
</feature>
<feature type="transmembrane region" description="Helical" evidence="1">
    <location>
        <begin position="211"/>
        <end position="226"/>
    </location>
</feature>
<organism evidence="2 3">
    <name type="scientific">Candidatus Woesebacteria bacterium RBG_13_46_13</name>
    <dbReference type="NCBI Taxonomy" id="1802479"/>
    <lineage>
        <taxon>Bacteria</taxon>
        <taxon>Candidatus Woeseibacteriota</taxon>
    </lineage>
</organism>
<evidence type="ECO:0008006" key="4">
    <source>
        <dbReference type="Google" id="ProtNLM"/>
    </source>
</evidence>
<evidence type="ECO:0000256" key="1">
    <source>
        <dbReference type="SAM" id="Phobius"/>
    </source>
</evidence>
<comment type="caution">
    <text evidence="2">The sequence shown here is derived from an EMBL/GenBank/DDBJ whole genome shotgun (WGS) entry which is preliminary data.</text>
</comment>
<feature type="transmembrane region" description="Helical" evidence="1">
    <location>
        <begin position="182"/>
        <end position="199"/>
    </location>
</feature>
<dbReference type="EMBL" id="MGFR01000005">
    <property type="protein sequence ID" value="OGM09386.1"/>
    <property type="molecule type" value="Genomic_DNA"/>
</dbReference>
<keyword evidence="1" id="KW-0472">Membrane</keyword>
<feature type="transmembrane region" description="Helical" evidence="1">
    <location>
        <begin position="73"/>
        <end position="91"/>
    </location>
</feature>
<accession>A0A1F7X2T1</accession>
<dbReference type="Proteomes" id="UP000176778">
    <property type="component" value="Unassembled WGS sequence"/>
</dbReference>
<feature type="transmembrane region" description="Helical" evidence="1">
    <location>
        <begin position="274"/>
        <end position="295"/>
    </location>
</feature>
<evidence type="ECO:0000313" key="3">
    <source>
        <dbReference type="Proteomes" id="UP000176778"/>
    </source>
</evidence>
<dbReference type="STRING" id="1802479.A2Y68_00235"/>